<dbReference type="OrthoDB" id="9769691at2"/>
<evidence type="ECO:0000256" key="1">
    <source>
        <dbReference type="ARBA" id="ARBA00022670"/>
    </source>
</evidence>
<reference evidence="9 10" key="1">
    <citation type="journal article" date="2015" name="Antonie Van Leeuwenhoek">
        <title>Oceanobacillus bengalensis sp. nov., a bacterium isolated from seawater of the Bay of Bengal.</title>
        <authorList>
            <person name="Yongchang O."/>
            <person name="Xiang W."/>
            <person name="Wang G."/>
        </authorList>
    </citation>
    <scope>NUCLEOTIDE SEQUENCE [LARGE SCALE GENOMIC DNA]</scope>
    <source>
        <strain evidence="9 10">MCCC 1K00260</strain>
    </source>
</reference>
<keyword evidence="3 6" id="KW-0378">Hydrolase</keyword>
<evidence type="ECO:0000256" key="6">
    <source>
        <dbReference type="RuleBase" id="RU003435"/>
    </source>
</evidence>
<dbReference type="GO" id="GO:0046872">
    <property type="term" value="F:metal ion binding"/>
    <property type="evidence" value="ECO:0007669"/>
    <property type="project" value="UniProtKB-UniRule"/>
</dbReference>
<dbReference type="InterPro" id="IPR013647">
    <property type="entry name" value="OligopepF_N_dom"/>
</dbReference>
<dbReference type="GO" id="GO:0004222">
    <property type="term" value="F:metalloendopeptidase activity"/>
    <property type="evidence" value="ECO:0007669"/>
    <property type="project" value="InterPro"/>
</dbReference>
<evidence type="ECO:0000256" key="2">
    <source>
        <dbReference type="ARBA" id="ARBA00022723"/>
    </source>
</evidence>
<dbReference type="Gene3D" id="1.10.1370.20">
    <property type="entry name" value="Oligoendopeptidase f, C-terminal domain"/>
    <property type="match status" value="1"/>
</dbReference>
<evidence type="ECO:0000313" key="9">
    <source>
        <dbReference type="EMBL" id="RKQ17111.1"/>
    </source>
</evidence>
<organism evidence="9 10">
    <name type="scientific">Oceanobacillus bengalensis</name>
    <dbReference type="NCBI Taxonomy" id="1435466"/>
    <lineage>
        <taxon>Bacteria</taxon>
        <taxon>Bacillati</taxon>
        <taxon>Bacillota</taxon>
        <taxon>Bacilli</taxon>
        <taxon>Bacillales</taxon>
        <taxon>Bacillaceae</taxon>
        <taxon>Oceanobacillus</taxon>
    </lineage>
</organism>
<feature type="domain" description="Peptidase M3A/M3B catalytic" evidence="7">
    <location>
        <begin position="218"/>
        <end position="585"/>
    </location>
</feature>
<dbReference type="PANTHER" id="PTHR34217:SF1">
    <property type="entry name" value="CARBOXYPEPTIDASE 1"/>
    <property type="match status" value="1"/>
</dbReference>
<comment type="similarity">
    <text evidence="6">Belongs to the peptidase M3 family.</text>
</comment>
<evidence type="ECO:0000256" key="4">
    <source>
        <dbReference type="ARBA" id="ARBA00022833"/>
    </source>
</evidence>
<name>A0A494Z3T7_9BACI</name>
<dbReference type="Pfam" id="PF01432">
    <property type="entry name" value="Peptidase_M3"/>
    <property type="match status" value="1"/>
</dbReference>
<protein>
    <submittedName>
        <fullName evidence="9">Oligoendopeptidase F</fullName>
    </submittedName>
</protein>
<dbReference type="SUPFAM" id="SSF55486">
    <property type="entry name" value="Metalloproteases ('zincins'), catalytic domain"/>
    <property type="match status" value="1"/>
</dbReference>
<keyword evidence="2 6" id="KW-0479">Metal-binding</keyword>
<dbReference type="InterPro" id="IPR034006">
    <property type="entry name" value="M3B_PepF_2"/>
</dbReference>
<dbReference type="AlphaFoldDB" id="A0A494Z3T7"/>
<gene>
    <name evidence="9" type="ORF">D8M05_05420</name>
</gene>
<dbReference type="RefSeq" id="WP_121129430.1">
    <property type="nucleotide sequence ID" value="NZ_RBZO01000006.1"/>
</dbReference>
<evidence type="ECO:0000259" key="8">
    <source>
        <dbReference type="Pfam" id="PF08439"/>
    </source>
</evidence>
<comment type="cofactor">
    <cofactor evidence="6">
        <name>Zn(2+)</name>
        <dbReference type="ChEBI" id="CHEBI:29105"/>
    </cofactor>
    <text evidence="6">Binds 1 zinc ion.</text>
</comment>
<proteinExistence type="inferred from homology"/>
<keyword evidence="1 6" id="KW-0645">Protease</keyword>
<evidence type="ECO:0000256" key="5">
    <source>
        <dbReference type="ARBA" id="ARBA00023049"/>
    </source>
</evidence>
<keyword evidence="4 6" id="KW-0862">Zinc</keyword>
<evidence type="ECO:0000256" key="3">
    <source>
        <dbReference type="ARBA" id="ARBA00022801"/>
    </source>
</evidence>
<dbReference type="Pfam" id="PF08439">
    <property type="entry name" value="Peptidase_M3_N"/>
    <property type="match status" value="1"/>
</dbReference>
<dbReference type="Gene3D" id="1.20.140.70">
    <property type="entry name" value="Oligopeptidase f, N-terminal domain"/>
    <property type="match status" value="1"/>
</dbReference>
<dbReference type="CDD" id="cd09607">
    <property type="entry name" value="M3B_PepF"/>
    <property type="match status" value="1"/>
</dbReference>
<dbReference type="InterPro" id="IPR001567">
    <property type="entry name" value="Pept_M3A_M3B_dom"/>
</dbReference>
<dbReference type="EMBL" id="RBZO01000006">
    <property type="protein sequence ID" value="RKQ17111.1"/>
    <property type="molecule type" value="Genomic_DNA"/>
</dbReference>
<dbReference type="GO" id="GO:0004181">
    <property type="term" value="F:metallocarboxypeptidase activity"/>
    <property type="evidence" value="ECO:0007669"/>
    <property type="project" value="InterPro"/>
</dbReference>
<feature type="domain" description="Oligopeptidase F N-terminal" evidence="8">
    <location>
        <begin position="132"/>
        <end position="198"/>
    </location>
</feature>
<dbReference type="PANTHER" id="PTHR34217">
    <property type="entry name" value="METAL-DEPENDENT CARBOXYPEPTIDASE"/>
    <property type="match status" value="1"/>
</dbReference>
<dbReference type="InterPro" id="IPR001333">
    <property type="entry name" value="Peptidase_M32_Taq"/>
</dbReference>
<dbReference type="GO" id="GO:0006508">
    <property type="term" value="P:proteolysis"/>
    <property type="evidence" value="ECO:0007669"/>
    <property type="project" value="UniProtKB-KW"/>
</dbReference>
<evidence type="ECO:0000313" key="10">
    <source>
        <dbReference type="Proteomes" id="UP000281813"/>
    </source>
</evidence>
<dbReference type="InterPro" id="IPR042088">
    <property type="entry name" value="OligoPept_F_C"/>
</dbReference>
<keyword evidence="5 6" id="KW-0482">Metalloprotease</keyword>
<sequence>MNSFKNNNLLCVKYIKILKGEDSIIHTNWNLNSLYNNGGKSTELKKYIDLLSHDLNLLRERIGKIDQGNSNEIINLFESLQMVMSGVSEIEDFSVCVYAENVKGEEGPLLMNLSSELKAALDSVIADFELLLMNLPEEFYTEIINCEVVKPYQFYIEERKKHATDKLSMKLEKAINQLSVSGFVGWEDHYELMMSRLQIPDGDKYLSIGQALNQVEFSSDRIKRKKLAKSLNEVCKTNEDIFASIINNITGFRLTTYKLRGWDNPLKQMLDQNRIQEETLNTMLAAIQENKGILHTYLERKVKIEKKENLAWYDILVPSFSPKATITYEEACRLVITQFYRFDEKLGAFAENTLQHGWVEAENRSNKMAGAFCANLPVSKESRIFMTFSGNYEDVVTLAHELGHAYHNSILQAEPIFAQQKGTSVAETASTFTENLVIDAAIESANSKEDKLARIETKIISGMKYIAMLPALFEFEQKLYQRRADGILTANEISNLMSTSEKGIYGNTVNEPNTYQWITLSHLYDTEKAFYNIPYTIGYLFSTAVYGYAKQHGNGFMQKYEGLLRNSGRMTVEELASTYLNQDMKDISFWRASIKPTLDAIHAYIELTNDAM</sequence>
<evidence type="ECO:0000259" key="7">
    <source>
        <dbReference type="Pfam" id="PF01432"/>
    </source>
</evidence>
<keyword evidence="10" id="KW-1185">Reference proteome</keyword>
<dbReference type="Proteomes" id="UP000281813">
    <property type="component" value="Unassembled WGS sequence"/>
</dbReference>
<accession>A0A494Z3T7</accession>
<comment type="caution">
    <text evidence="9">The sequence shown here is derived from an EMBL/GenBank/DDBJ whole genome shotgun (WGS) entry which is preliminary data.</text>
</comment>